<sequence>MLDTIRAFFGELAGGTKDRFADDDYRLAAAALLIHVVGADGVMKPEEQARLHKVVQYRFELDDAATEELIAEATIVEGESVDLYHFTSLLNRSLDEEGRQRIIEMMWELIYADGNVNEFEDNMVWRVADLMGVSSRDRIRLRQQVAAESGHAADGEPKPSEAETADK</sequence>
<dbReference type="InterPro" id="IPR007791">
    <property type="entry name" value="DjlA_N"/>
</dbReference>
<feature type="region of interest" description="Disordered" evidence="1">
    <location>
        <begin position="144"/>
        <end position="167"/>
    </location>
</feature>
<organism evidence="3 4">
    <name type="scientific">Variibacter gotjawalensis</name>
    <dbReference type="NCBI Taxonomy" id="1333996"/>
    <lineage>
        <taxon>Bacteria</taxon>
        <taxon>Pseudomonadati</taxon>
        <taxon>Pseudomonadota</taxon>
        <taxon>Alphaproteobacteria</taxon>
        <taxon>Hyphomicrobiales</taxon>
        <taxon>Nitrobacteraceae</taxon>
        <taxon>Variibacter</taxon>
    </lineage>
</organism>
<dbReference type="OrthoDB" id="5402150at2"/>
<evidence type="ECO:0000259" key="2">
    <source>
        <dbReference type="Pfam" id="PF05099"/>
    </source>
</evidence>
<evidence type="ECO:0000313" key="3">
    <source>
        <dbReference type="EMBL" id="BAT57829.1"/>
    </source>
</evidence>
<dbReference type="CDD" id="cd07313">
    <property type="entry name" value="terB_like_2"/>
    <property type="match status" value="1"/>
</dbReference>
<dbReference type="Gene3D" id="1.10.3680.10">
    <property type="entry name" value="TerB-like"/>
    <property type="match status" value="1"/>
</dbReference>
<dbReference type="Pfam" id="PF05099">
    <property type="entry name" value="TerB"/>
    <property type="match status" value="1"/>
</dbReference>
<gene>
    <name evidence="3" type="ORF">GJW-30_1_00339</name>
</gene>
<dbReference type="EMBL" id="AP014946">
    <property type="protein sequence ID" value="BAT57829.1"/>
    <property type="molecule type" value="Genomic_DNA"/>
</dbReference>
<reference evidence="3 4" key="1">
    <citation type="submission" date="2015-08" db="EMBL/GenBank/DDBJ databases">
        <title>Investigation of the bacterial diversity of lava forest soil.</title>
        <authorList>
            <person name="Lee J.S."/>
        </authorList>
    </citation>
    <scope>NUCLEOTIDE SEQUENCE [LARGE SCALE GENOMIC DNA]</scope>
    <source>
        <strain evidence="3 4">GJW-30</strain>
    </source>
</reference>
<feature type="domain" description="Co-chaperone DjlA N-terminal" evidence="2">
    <location>
        <begin position="26"/>
        <end position="143"/>
    </location>
</feature>
<dbReference type="RefSeq" id="WP_096350896.1">
    <property type="nucleotide sequence ID" value="NZ_AP014946.1"/>
</dbReference>
<keyword evidence="4" id="KW-1185">Reference proteome</keyword>
<dbReference type="AlphaFoldDB" id="A0A0S3PPF2"/>
<dbReference type="Proteomes" id="UP000236884">
    <property type="component" value="Chromosome"/>
</dbReference>
<proteinExistence type="predicted"/>
<dbReference type="SUPFAM" id="SSF158682">
    <property type="entry name" value="TerB-like"/>
    <property type="match status" value="1"/>
</dbReference>
<evidence type="ECO:0000313" key="4">
    <source>
        <dbReference type="Proteomes" id="UP000236884"/>
    </source>
</evidence>
<name>A0A0S3PPF2_9BRAD</name>
<dbReference type="InterPro" id="IPR029024">
    <property type="entry name" value="TerB-like"/>
</dbReference>
<evidence type="ECO:0000256" key="1">
    <source>
        <dbReference type="SAM" id="MobiDB-lite"/>
    </source>
</evidence>
<feature type="compositionally biased region" description="Basic and acidic residues" evidence="1">
    <location>
        <begin position="151"/>
        <end position="167"/>
    </location>
</feature>
<protein>
    <submittedName>
        <fullName evidence="3">Tellurite resistance protein TerB</fullName>
    </submittedName>
</protein>
<accession>A0A0S3PPF2</accession>
<dbReference type="KEGG" id="vgo:GJW-30_1_00339"/>